<accession>A0A0E9VUA0</accession>
<evidence type="ECO:0000313" key="1">
    <source>
        <dbReference type="EMBL" id="JAH81631.1"/>
    </source>
</evidence>
<name>A0A0E9VUA0_ANGAN</name>
<organism evidence="1">
    <name type="scientific">Anguilla anguilla</name>
    <name type="common">European freshwater eel</name>
    <name type="synonym">Muraena anguilla</name>
    <dbReference type="NCBI Taxonomy" id="7936"/>
    <lineage>
        <taxon>Eukaryota</taxon>
        <taxon>Metazoa</taxon>
        <taxon>Chordata</taxon>
        <taxon>Craniata</taxon>
        <taxon>Vertebrata</taxon>
        <taxon>Euteleostomi</taxon>
        <taxon>Actinopterygii</taxon>
        <taxon>Neopterygii</taxon>
        <taxon>Teleostei</taxon>
        <taxon>Anguilliformes</taxon>
        <taxon>Anguillidae</taxon>
        <taxon>Anguilla</taxon>
    </lineage>
</organism>
<reference evidence="1" key="1">
    <citation type="submission" date="2014-11" db="EMBL/GenBank/DDBJ databases">
        <authorList>
            <person name="Amaro Gonzalez C."/>
        </authorList>
    </citation>
    <scope>NUCLEOTIDE SEQUENCE</scope>
</reference>
<sequence>MYIYSVKQCVMGSFITETK</sequence>
<proteinExistence type="predicted"/>
<dbReference type="AlphaFoldDB" id="A0A0E9VUA0"/>
<dbReference type="EMBL" id="GBXM01026946">
    <property type="protein sequence ID" value="JAH81631.1"/>
    <property type="molecule type" value="Transcribed_RNA"/>
</dbReference>
<protein>
    <submittedName>
        <fullName evidence="1">Uncharacterized protein</fullName>
    </submittedName>
</protein>
<reference evidence="1" key="2">
    <citation type="journal article" date="2015" name="Fish Shellfish Immunol.">
        <title>Early steps in the European eel (Anguilla anguilla)-Vibrio vulnificus interaction in the gills: Role of the RtxA13 toxin.</title>
        <authorList>
            <person name="Callol A."/>
            <person name="Pajuelo D."/>
            <person name="Ebbesson L."/>
            <person name="Teles M."/>
            <person name="MacKenzie S."/>
            <person name="Amaro C."/>
        </authorList>
    </citation>
    <scope>NUCLEOTIDE SEQUENCE</scope>
</reference>